<sequence length="267" mass="29802">MIGMWKAVRMLRVIILTIGWLVFSYSQATSVHADEDVNPAAGSPSVPDYLEGKLAAGTYLVLGTFEKKSNAHAFMQRYAKFDATVFAVKSKGKKVFRIVIGPVKKTDKQIIQSFLRKAGLESAWEMHIYPDNLPVKKSKEKTDTPPPEPEVLKEEGVYLVIGVFRDLSNAHRHRKRFHDFAPKVITAKSKNKKRFNVVVGPMKKGEKKVVLRLMRAAGIKGAWEMRFSPSRAIGGILKSDVVVSKVKPKPTDEQKTPQSTNITKSPG</sequence>
<dbReference type="AlphaFoldDB" id="A0A382EKH6"/>
<gene>
    <name evidence="3" type="ORF">METZ01_LOCUS203315</name>
</gene>
<proteinExistence type="predicted"/>
<evidence type="ECO:0000313" key="3">
    <source>
        <dbReference type="EMBL" id="SVB50461.1"/>
    </source>
</evidence>
<evidence type="ECO:0000256" key="1">
    <source>
        <dbReference type="SAM" id="MobiDB-lite"/>
    </source>
</evidence>
<protein>
    <recommendedName>
        <fullName evidence="2">SPOR domain-containing protein</fullName>
    </recommendedName>
</protein>
<dbReference type="InterPro" id="IPR007730">
    <property type="entry name" value="SPOR-like_dom"/>
</dbReference>
<evidence type="ECO:0000259" key="2">
    <source>
        <dbReference type="Pfam" id="PF05036"/>
    </source>
</evidence>
<dbReference type="Pfam" id="PF05036">
    <property type="entry name" value="SPOR"/>
    <property type="match status" value="1"/>
</dbReference>
<reference evidence="3" key="1">
    <citation type="submission" date="2018-05" db="EMBL/GenBank/DDBJ databases">
        <authorList>
            <person name="Lanie J.A."/>
            <person name="Ng W.-L."/>
            <person name="Kazmierczak K.M."/>
            <person name="Andrzejewski T.M."/>
            <person name="Davidsen T.M."/>
            <person name="Wayne K.J."/>
            <person name="Tettelin H."/>
            <person name="Glass J.I."/>
            <person name="Rusch D."/>
            <person name="Podicherti R."/>
            <person name="Tsui H.-C.T."/>
            <person name="Winkler M.E."/>
        </authorList>
    </citation>
    <scope>NUCLEOTIDE SEQUENCE</scope>
</reference>
<feature type="region of interest" description="Disordered" evidence="1">
    <location>
        <begin position="246"/>
        <end position="267"/>
    </location>
</feature>
<dbReference type="GO" id="GO:0042834">
    <property type="term" value="F:peptidoglycan binding"/>
    <property type="evidence" value="ECO:0007669"/>
    <property type="project" value="InterPro"/>
</dbReference>
<feature type="domain" description="SPOR" evidence="2">
    <location>
        <begin position="59"/>
        <end position="116"/>
    </location>
</feature>
<dbReference type="SUPFAM" id="SSF110997">
    <property type="entry name" value="Sporulation related repeat"/>
    <property type="match status" value="2"/>
</dbReference>
<dbReference type="EMBL" id="UINC01044680">
    <property type="protein sequence ID" value="SVB50461.1"/>
    <property type="molecule type" value="Genomic_DNA"/>
</dbReference>
<name>A0A382EKH6_9ZZZZ</name>
<feature type="compositionally biased region" description="Polar residues" evidence="1">
    <location>
        <begin position="256"/>
        <end position="267"/>
    </location>
</feature>
<dbReference type="InterPro" id="IPR036680">
    <property type="entry name" value="SPOR-like_sf"/>
</dbReference>
<organism evidence="3">
    <name type="scientific">marine metagenome</name>
    <dbReference type="NCBI Taxonomy" id="408172"/>
    <lineage>
        <taxon>unclassified sequences</taxon>
        <taxon>metagenomes</taxon>
        <taxon>ecological metagenomes</taxon>
    </lineage>
</organism>
<feature type="non-terminal residue" evidence="3">
    <location>
        <position position="267"/>
    </location>
</feature>
<accession>A0A382EKH6</accession>